<comment type="caution">
    <text evidence="1">The sequence shown here is derived from an EMBL/GenBank/DDBJ whole genome shotgun (WGS) entry which is preliminary data.</text>
</comment>
<gene>
    <name evidence="1" type="ORF">DW206_22690</name>
</gene>
<proteinExistence type="predicted"/>
<evidence type="ECO:0000313" key="1">
    <source>
        <dbReference type="EMBL" id="RHH40370.1"/>
    </source>
</evidence>
<organism evidence="1 2">
    <name type="scientific">Bacteroides ovatus</name>
    <dbReference type="NCBI Taxonomy" id="28116"/>
    <lineage>
        <taxon>Bacteria</taxon>
        <taxon>Pseudomonadati</taxon>
        <taxon>Bacteroidota</taxon>
        <taxon>Bacteroidia</taxon>
        <taxon>Bacteroidales</taxon>
        <taxon>Bacteroidaceae</taxon>
        <taxon>Bacteroides</taxon>
    </lineage>
</organism>
<protein>
    <submittedName>
        <fullName evidence="1">Uncharacterized protein</fullName>
    </submittedName>
</protein>
<dbReference type="RefSeq" id="WP_118299755.1">
    <property type="nucleotide sequence ID" value="NZ_QRJR01000034.1"/>
</dbReference>
<accession>A0A414WSF7</accession>
<dbReference type="EMBL" id="QRJR01000034">
    <property type="protein sequence ID" value="RHH40370.1"/>
    <property type="molecule type" value="Genomic_DNA"/>
</dbReference>
<dbReference type="AlphaFoldDB" id="A0A414WSF7"/>
<evidence type="ECO:0000313" key="2">
    <source>
        <dbReference type="Proteomes" id="UP000283329"/>
    </source>
</evidence>
<name>A0A414WSF7_BACOV</name>
<reference evidence="1 2" key="1">
    <citation type="submission" date="2018-08" db="EMBL/GenBank/DDBJ databases">
        <title>A genome reference for cultivated species of the human gut microbiota.</title>
        <authorList>
            <person name="Zou Y."/>
            <person name="Xue W."/>
            <person name="Luo G."/>
        </authorList>
    </citation>
    <scope>NUCLEOTIDE SEQUENCE [LARGE SCALE GENOMIC DNA]</scope>
    <source>
        <strain evidence="1 2">AM17-48</strain>
    </source>
</reference>
<dbReference type="Proteomes" id="UP000283329">
    <property type="component" value="Unassembled WGS sequence"/>
</dbReference>
<sequence length="81" mass="9720">MKIGTIQVQIYAPKFLACQPDLNNLPFATDERNKDRVFTEEEYHRIFKSYPYPFVDGVYVHHFKSNGYDCYTKYIFIEQIN</sequence>